<evidence type="ECO:0000256" key="7">
    <source>
        <dbReference type="RuleBase" id="RU363032"/>
    </source>
</evidence>
<comment type="caution">
    <text evidence="9">The sequence shown here is derived from an EMBL/GenBank/DDBJ whole genome shotgun (WGS) entry which is preliminary data.</text>
</comment>
<keyword evidence="5 7" id="KW-1133">Transmembrane helix</keyword>
<dbReference type="PANTHER" id="PTHR30151">
    <property type="entry name" value="ALKANE SULFONATE ABC TRANSPORTER-RELATED, MEMBRANE SUBUNIT"/>
    <property type="match status" value="1"/>
</dbReference>
<evidence type="ECO:0000256" key="2">
    <source>
        <dbReference type="ARBA" id="ARBA00022448"/>
    </source>
</evidence>
<dbReference type="PROSITE" id="PS50928">
    <property type="entry name" value="ABC_TM1"/>
    <property type="match status" value="2"/>
</dbReference>
<protein>
    <submittedName>
        <fullName evidence="9">ABC transporter permease subunit</fullName>
    </submittedName>
</protein>
<accession>A0A5C4VL02</accession>
<feature type="transmembrane region" description="Helical" evidence="7">
    <location>
        <begin position="176"/>
        <end position="199"/>
    </location>
</feature>
<keyword evidence="3" id="KW-1003">Cell membrane</keyword>
<dbReference type="OrthoDB" id="7274389at2"/>
<feature type="transmembrane region" description="Helical" evidence="7">
    <location>
        <begin position="219"/>
        <end position="241"/>
    </location>
</feature>
<feature type="transmembrane region" description="Helical" evidence="7">
    <location>
        <begin position="96"/>
        <end position="116"/>
    </location>
</feature>
<proteinExistence type="inferred from homology"/>
<reference evidence="9 10" key="1">
    <citation type="journal article" date="2016" name="Int. J. Syst. Evol. Microbiol.">
        <title>Nocardioides albidus sp. nov., an actinobacterium isolated from garden soil.</title>
        <authorList>
            <person name="Singh H."/>
            <person name="Du J."/>
            <person name="Trinh H."/>
            <person name="Won K."/>
            <person name="Yang J.E."/>
            <person name="Yin C."/>
            <person name="Kook M."/>
            <person name="Yi T.H."/>
        </authorList>
    </citation>
    <scope>NUCLEOTIDE SEQUENCE [LARGE SCALE GENOMIC DNA]</scope>
    <source>
        <strain evidence="9 10">CCTCC AB 2015297</strain>
    </source>
</reference>
<feature type="domain" description="ABC transmembrane type-1" evidence="8">
    <location>
        <begin position="339"/>
        <end position="519"/>
    </location>
</feature>
<evidence type="ECO:0000259" key="8">
    <source>
        <dbReference type="PROSITE" id="PS50928"/>
    </source>
</evidence>
<dbReference type="Proteomes" id="UP000313231">
    <property type="component" value="Unassembled WGS sequence"/>
</dbReference>
<feature type="transmembrane region" description="Helical" evidence="7">
    <location>
        <begin position="274"/>
        <end position="292"/>
    </location>
</feature>
<feature type="domain" description="ABC transmembrane type-1" evidence="8">
    <location>
        <begin position="58"/>
        <end position="241"/>
    </location>
</feature>
<feature type="transmembrane region" description="Helical" evidence="7">
    <location>
        <begin position="60"/>
        <end position="84"/>
    </location>
</feature>
<dbReference type="InterPro" id="IPR000515">
    <property type="entry name" value="MetI-like"/>
</dbReference>
<dbReference type="AlphaFoldDB" id="A0A5C4VL02"/>
<dbReference type="GO" id="GO:0005886">
    <property type="term" value="C:plasma membrane"/>
    <property type="evidence" value="ECO:0007669"/>
    <property type="project" value="UniProtKB-SubCell"/>
</dbReference>
<dbReference type="Gene3D" id="1.10.3720.10">
    <property type="entry name" value="MetI-like"/>
    <property type="match status" value="2"/>
</dbReference>
<sequence length="531" mass="55622">MRVRNAVRRSVVPLLSVVFLVAVWWLLSGLDRLESVLPSPLEVVRQMREDLDYYPRNAGVTISTALQGFLWGNAIAIGLVVLTLPFRRAQALIERVAVGAVALPLIAVAPVLAIAFQGDTPGVILAAQAVIFPTTVAAILGLRSVDRSSVEIVRAAGGSSWTAIRKVRIPAAIPQLVAGLQIAAPSAILGAIIGEYMGGTQGLGVAMIQAQGSFQVERVWGLALVTTAIAAVAYAAIPLLAHLALPWSRVRATVLGARADHAATGGWRQVPLRLVVVLTGTAVSVLAVWWAAVQVIPGGEYVARGPGTVLPYLTSETTQLITTSDDQRSSALGYLAEMLGRTVFDAGIGFVIGLLAAVVMAVLAFQWPFVDKALMPVSIALRSVPIVAAMPLLAIVFGRGLLAITVLVTIMTFFPTLVNLLVAMRAVPASATDLFAAAGAGRVTTLRKLYLPHSLPALLASIKVALPLSIGAAMVAEWLATGNGLGAAMTVAATVSDYNFVWAGVVVVLFASLVAYHVAAQLEQQALKRMS</sequence>
<feature type="transmembrane region" description="Helical" evidence="7">
    <location>
        <begin position="403"/>
        <end position="422"/>
    </location>
</feature>
<keyword evidence="6 7" id="KW-0472">Membrane</keyword>
<evidence type="ECO:0000256" key="5">
    <source>
        <dbReference type="ARBA" id="ARBA00022989"/>
    </source>
</evidence>
<dbReference type="PANTHER" id="PTHR30151:SF20">
    <property type="entry name" value="ABC TRANSPORTER PERMEASE PROTEIN HI_0355-RELATED"/>
    <property type="match status" value="1"/>
</dbReference>
<evidence type="ECO:0000256" key="1">
    <source>
        <dbReference type="ARBA" id="ARBA00004651"/>
    </source>
</evidence>
<dbReference type="CDD" id="cd06261">
    <property type="entry name" value="TM_PBP2"/>
    <property type="match status" value="2"/>
</dbReference>
<comment type="similarity">
    <text evidence="7">Belongs to the binding-protein-dependent transport system permease family.</text>
</comment>
<evidence type="ECO:0000256" key="6">
    <source>
        <dbReference type="ARBA" id="ARBA00023136"/>
    </source>
</evidence>
<dbReference type="SUPFAM" id="SSF161098">
    <property type="entry name" value="MetI-like"/>
    <property type="match status" value="2"/>
</dbReference>
<organism evidence="9 10">
    <name type="scientific">Nocardioides albidus</name>
    <dbReference type="NCBI Taxonomy" id="1517589"/>
    <lineage>
        <taxon>Bacteria</taxon>
        <taxon>Bacillati</taxon>
        <taxon>Actinomycetota</taxon>
        <taxon>Actinomycetes</taxon>
        <taxon>Propionibacteriales</taxon>
        <taxon>Nocardioidaceae</taxon>
        <taxon>Nocardioides</taxon>
    </lineage>
</organism>
<evidence type="ECO:0000313" key="10">
    <source>
        <dbReference type="Proteomes" id="UP000313231"/>
    </source>
</evidence>
<dbReference type="InterPro" id="IPR035906">
    <property type="entry name" value="MetI-like_sf"/>
</dbReference>
<feature type="transmembrane region" description="Helical" evidence="7">
    <location>
        <begin position="12"/>
        <end position="30"/>
    </location>
</feature>
<dbReference type="GO" id="GO:0055085">
    <property type="term" value="P:transmembrane transport"/>
    <property type="evidence" value="ECO:0007669"/>
    <property type="project" value="InterPro"/>
</dbReference>
<feature type="transmembrane region" description="Helical" evidence="7">
    <location>
        <begin position="379"/>
        <end position="397"/>
    </location>
</feature>
<dbReference type="EMBL" id="VDMP01000027">
    <property type="protein sequence ID" value="TNM36482.1"/>
    <property type="molecule type" value="Genomic_DNA"/>
</dbReference>
<feature type="transmembrane region" description="Helical" evidence="7">
    <location>
        <begin position="122"/>
        <end position="142"/>
    </location>
</feature>
<keyword evidence="10" id="KW-1185">Reference proteome</keyword>
<gene>
    <name evidence="9" type="ORF">FHP29_20320</name>
</gene>
<dbReference type="RefSeq" id="WP_139624667.1">
    <property type="nucleotide sequence ID" value="NZ_VDMP01000027.1"/>
</dbReference>
<evidence type="ECO:0000256" key="3">
    <source>
        <dbReference type="ARBA" id="ARBA00022475"/>
    </source>
</evidence>
<evidence type="ECO:0000256" key="4">
    <source>
        <dbReference type="ARBA" id="ARBA00022692"/>
    </source>
</evidence>
<feature type="transmembrane region" description="Helical" evidence="7">
    <location>
        <begin position="500"/>
        <end position="520"/>
    </location>
</feature>
<feature type="transmembrane region" description="Helical" evidence="7">
    <location>
        <begin position="346"/>
        <end position="367"/>
    </location>
</feature>
<comment type="subcellular location">
    <subcellularLocation>
        <location evidence="1 7">Cell membrane</location>
        <topology evidence="1 7">Multi-pass membrane protein</topology>
    </subcellularLocation>
</comment>
<name>A0A5C4VL02_9ACTN</name>
<keyword evidence="2 7" id="KW-0813">Transport</keyword>
<keyword evidence="4 7" id="KW-0812">Transmembrane</keyword>
<dbReference type="Pfam" id="PF00528">
    <property type="entry name" value="BPD_transp_1"/>
    <property type="match status" value="2"/>
</dbReference>
<evidence type="ECO:0000313" key="9">
    <source>
        <dbReference type="EMBL" id="TNM36482.1"/>
    </source>
</evidence>
<feature type="transmembrane region" description="Helical" evidence="7">
    <location>
        <begin position="457"/>
        <end position="480"/>
    </location>
</feature>